<dbReference type="InterPro" id="IPR003385">
    <property type="entry name" value="Glyco_hydro_77"/>
</dbReference>
<dbReference type="OrthoDB" id="9811841at2"/>
<keyword evidence="6 10" id="KW-0808">Transferase</keyword>
<dbReference type="NCBIfam" id="TIGR00217">
    <property type="entry name" value="malQ"/>
    <property type="match status" value="1"/>
</dbReference>
<evidence type="ECO:0000256" key="4">
    <source>
        <dbReference type="ARBA" id="ARBA00020295"/>
    </source>
</evidence>
<dbReference type="PANTHER" id="PTHR32438">
    <property type="entry name" value="4-ALPHA-GLUCANOTRANSFERASE DPE1, CHLOROPLASTIC/AMYLOPLASTIC"/>
    <property type="match status" value="1"/>
</dbReference>
<dbReference type="Pfam" id="PF21226">
    <property type="entry name" value="MalQ_N"/>
    <property type="match status" value="1"/>
</dbReference>
<evidence type="ECO:0000256" key="1">
    <source>
        <dbReference type="ARBA" id="ARBA00000439"/>
    </source>
</evidence>
<dbReference type="Gene3D" id="3.20.20.80">
    <property type="entry name" value="Glycosidases"/>
    <property type="match status" value="1"/>
</dbReference>
<dbReference type="InterPro" id="IPR017853">
    <property type="entry name" value="GH"/>
</dbReference>
<evidence type="ECO:0000256" key="10">
    <source>
        <dbReference type="RuleBase" id="RU361207"/>
    </source>
</evidence>
<sequence length="722" mass="79779">MTARGFLNELADLYGVATSYTDYQGAHVEVSDDTLVKILRALGVDLGQINNTTESSDTLDLDSATSHPSDDIIQRAIARFHDDEFSRSLPPSVVAVEGDEVVFPVHVHDGSPALVHIELEDGTTREVSQVENWTPPRDIDGITWGEASFKLPADLPLGWHKLHLSSNQCSAECGLIITPARLSTADKYLKSPRTGVMAQIYSVRSTLSWGMGDFNDLGNLASVVAQDGADFLLINPMHAAEPLPPTEDSPYLPTTRRFINPIYIRVEDIPEFNQLPVDLRDDVAEMAEEFRERNLSSEIIERNDLYAAKLQVLHAIFDMPRCGDRETDFAHFVQREGQGLIDFATWCADREIAQSESAHSTKPDRDELTMFYMWLQWLCDEQLAAAQKRAVDAGMSIGIMADLAVGVHPGGADAQNLSHVLAPDASVGAPPDGYNQQGQDWSQPPWHPLRLAEEGYIPWRNLLRTVLRHSGGIRVDHVLGLFRLFVMPRMQSPATGTYIRFDHNALVGILALEAELADAVVIGEDLGTFEPWVQDALAQRGIMGTSILWFEHSPSQPGPRRQDEYRPLALTSVTTHDLPPTAGYLEGEHIALRERLGVLTTDPASEDAEDLQWQAEILNTAAAVGALPAREYIGLARDERGELGELLQGLHTFVAHTPSALTCVSLVDMVGEKRAQNQPGTTKDLYPNWCMPLCDAEGNPVLIESLRENELYNRVAQASKRD</sequence>
<dbReference type="PANTHER" id="PTHR32438:SF5">
    <property type="entry name" value="4-ALPHA-GLUCANOTRANSFERASE DPE1, CHLOROPLASTIC_AMYLOPLASTIC"/>
    <property type="match status" value="1"/>
</dbReference>
<dbReference type="EC" id="2.4.1.25" evidence="3 10"/>
<evidence type="ECO:0000256" key="2">
    <source>
        <dbReference type="ARBA" id="ARBA00005684"/>
    </source>
</evidence>
<evidence type="ECO:0000256" key="6">
    <source>
        <dbReference type="ARBA" id="ARBA00022679"/>
    </source>
</evidence>
<dbReference type="KEGG" id="ccjz:ccrud_10140"/>
<keyword evidence="7 10" id="KW-0119">Carbohydrate metabolism</keyword>
<organism evidence="12 13">
    <name type="scientific">Corynebacterium crudilactis</name>
    <dbReference type="NCBI Taxonomy" id="1652495"/>
    <lineage>
        <taxon>Bacteria</taxon>
        <taxon>Bacillati</taxon>
        <taxon>Actinomycetota</taxon>
        <taxon>Actinomycetes</taxon>
        <taxon>Mycobacteriales</taxon>
        <taxon>Corynebacteriaceae</taxon>
        <taxon>Corynebacterium</taxon>
    </lineage>
</organism>
<keyword evidence="13" id="KW-1185">Reference proteome</keyword>
<dbReference type="STRING" id="1652495.ccrud_10140"/>
<comment type="catalytic activity">
    <reaction evidence="1 10">
        <text>Transfers a segment of a (1-&gt;4)-alpha-D-glucan to a new position in an acceptor, which may be glucose or a (1-&gt;4)-alpha-D-glucan.</text>
        <dbReference type="EC" id="2.4.1.25"/>
    </reaction>
</comment>
<dbReference type="RefSeq" id="WP_066567052.1">
    <property type="nucleotide sequence ID" value="NZ_CP015622.1"/>
</dbReference>
<comment type="similarity">
    <text evidence="2 10">Belongs to the disproportionating enzyme family.</text>
</comment>
<evidence type="ECO:0000256" key="7">
    <source>
        <dbReference type="ARBA" id="ARBA00023277"/>
    </source>
</evidence>
<dbReference type="GO" id="GO:0004134">
    <property type="term" value="F:4-alpha-glucanotransferase activity"/>
    <property type="evidence" value="ECO:0007669"/>
    <property type="project" value="UniProtKB-EC"/>
</dbReference>
<dbReference type="SUPFAM" id="SSF51445">
    <property type="entry name" value="(Trans)glycosidases"/>
    <property type="match status" value="1"/>
</dbReference>
<reference evidence="12 13" key="1">
    <citation type="submission" date="2016-05" db="EMBL/GenBank/DDBJ databases">
        <title>Complete genome sequence of Corynebacterium crudilactis, a new Corynebacterium species isolated from raw cow's milk.</title>
        <authorList>
            <person name="Christian R."/>
            <person name="Zimmermann J."/>
            <person name="Lipski A."/>
            <person name="Kalinowski J."/>
        </authorList>
    </citation>
    <scope>NUCLEOTIDE SEQUENCE [LARGE SCALE GENOMIC DNA]</scope>
    <source>
        <strain evidence="12 13">JZ16</strain>
    </source>
</reference>
<feature type="domain" description="MalQ N-terminal beta-sandwich" evidence="11">
    <location>
        <begin position="89"/>
        <end position="179"/>
    </location>
</feature>
<dbReference type="InterPro" id="IPR048458">
    <property type="entry name" value="MalQ_N"/>
</dbReference>
<keyword evidence="5 10" id="KW-0328">Glycosyltransferase</keyword>
<evidence type="ECO:0000313" key="13">
    <source>
        <dbReference type="Proteomes" id="UP000076929"/>
    </source>
</evidence>
<dbReference type="Proteomes" id="UP000076929">
    <property type="component" value="Chromosome"/>
</dbReference>
<evidence type="ECO:0000256" key="8">
    <source>
        <dbReference type="ARBA" id="ARBA00031423"/>
    </source>
</evidence>
<evidence type="ECO:0000256" key="3">
    <source>
        <dbReference type="ARBA" id="ARBA00012560"/>
    </source>
</evidence>
<evidence type="ECO:0000259" key="11">
    <source>
        <dbReference type="Pfam" id="PF21226"/>
    </source>
</evidence>
<proteinExistence type="inferred from homology"/>
<dbReference type="AlphaFoldDB" id="A0A172QV02"/>
<accession>A0A172QV02</accession>
<evidence type="ECO:0000256" key="9">
    <source>
        <dbReference type="ARBA" id="ARBA00031501"/>
    </source>
</evidence>
<dbReference type="Pfam" id="PF02446">
    <property type="entry name" value="Glyco_hydro_77"/>
    <property type="match status" value="1"/>
</dbReference>
<evidence type="ECO:0000313" key="12">
    <source>
        <dbReference type="EMBL" id="ANE04524.1"/>
    </source>
</evidence>
<protein>
    <recommendedName>
        <fullName evidence="4 10">4-alpha-glucanotransferase</fullName>
        <ecNumber evidence="3 10">2.4.1.25</ecNumber>
    </recommendedName>
    <alternativeName>
        <fullName evidence="8 10">Amylomaltase</fullName>
    </alternativeName>
    <alternativeName>
        <fullName evidence="9 10">Disproportionating enzyme</fullName>
    </alternativeName>
</protein>
<dbReference type="GO" id="GO:0005975">
    <property type="term" value="P:carbohydrate metabolic process"/>
    <property type="evidence" value="ECO:0007669"/>
    <property type="project" value="InterPro"/>
</dbReference>
<dbReference type="EMBL" id="CP015622">
    <property type="protein sequence ID" value="ANE04524.1"/>
    <property type="molecule type" value="Genomic_DNA"/>
</dbReference>
<name>A0A172QV02_9CORY</name>
<gene>
    <name evidence="12" type="ORF">ccrud_10140</name>
</gene>
<evidence type="ECO:0000256" key="5">
    <source>
        <dbReference type="ARBA" id="ARBA00022676"/>
    </source>
</evidence>